<dbReference type="Pfam" id="PF06240">
    <property type="entry name" value="COXG"/>
    <property type="match status" value="1"/>
</dbReference>
<dbReference type="InterPro" id="IPR010419">
    <property type="entry name" value="CO_DH_gsu"/>
</dbReference>
<evidence type="ECO:0000313" key="2">
    <source>
        <dbReference type="Proteomes" id="UP000077926"/>
    </source>
</evidence>
<dbReference type="STRING" id="264697.ABE28_012640"/>
<accession>A0A1B3XPR4</accession>
<dbReference type="SUPFAM" id="SSF55961">
    <property type="entry name" value="Bet v1-like"/>
    <property type="match status" value="1"/>
</dbReference>
<gene>
    <name evidence="1" type="ORF">ABE28_012640</name>
</gene>
<dbReference type="OrthoDB" id="2374625at2"/>
<reference evidence="1 2" key="1">
    <citation type="submission" date="2016-08" db="EMBL/GenBank/DDBJ databases">
        <title>Complete genome sequence of Bacillus muralis G25-68, a strain with toxicity to nematodes.</title>
        <authorList>
            <person name="Zheng Z."/>
        </authorList>
    </citation>
    <scope>NUCLEOTIDE SEQUENCE [LARGE SCALE GENOMIC DNA]</scope>
    <source>
        <strain evidence="1 2">G25-68</strain>
    </source>
</reference>
<dbReference type="KEGG" id="bmur:ABE28_012640"/>
<protein>
    <submittedName>
        <fullName evidence="1">Carbon monoxide dehydrogenase</fullName>
    </submittedName>
</protein>
<dbReference type="InterPro" id="IPR023393">
    <property type="entry name" value="START-like_dom_sf"/>
</dbReference>
<sequence length="147" mass="16607">MSEGLHSIILPVSIETVWGFVSVIDRWAPLVPGYIDHEMIDDETLIWEFKGDLGLMKKKIKLEVNILEWNEPDKVTFKLRGLNEKFDGYGYFLAERYGMAETKMTGCLAIVAKGAKAPIANALLKTYVPQMTIEFSEAIAQNLLLQI</sequence>
<dbReference type="AlphaFoldDB" id="A0A1B3XPR4"/>
<proteinExistence type="predicted"/>
<dbReference type="EMBL" id="CP017080">
    <property type="protein sequence ID" value="AOH55199.1"/>
    <property type="molecule type" value="Genomic_DNA"/>
</dbReference>
<dbReference type="CDD" id="cd07812">
    <property type="entry name" value="SRPBCC"/>
    <property type="match status" value="1"/>
</dbReference>
<name>A0A1B3XPR4_9BACI</name>
<dbReference type="Proteomes" id="UP000077926">
    <property type="component" value="Chromosome"/>
</dbReference>
<evidence type="ECO:0000313" key="1">
    <source>
        <dbReference type="EMBL" id="AOH55199.1"/>
    </source>
</evidence>
<keyword evidence="2" id="KW-1185">Reference proteome</keyword>
<dbReference type="Gene3D" id="3.30.530.20">
    <property type="match status" value="1"/>
</dbReference>
<dbReference type="RefSeq" id="WP_064464756.1">
    <property type="nucleotide sequence ID" value="NZ_CP017080.1"/>
</dbReference>
<organism evidence="1 2">
    <name type="scientific">Peribacillus muralis</name>
    <dbReference type="NCBI Taxonomy" id="264697"/>
    <lineage>
        <taxon>Bacteria</taxon>
        <taxon>Bacillati</taxon>
        <taxon>Bacillota</taxon>
        <taxon>Bacilli</taxon>
        <taxon>Bacillales</taxon>
        <taxon>Bacillaceae</taxon>
        <taxon>Peribacillus</taxon>
    </lineage>
</organism>